<sequence>MPSVTDNHRRKGKGKATQEEPASAVLPLGKQLAHTDKKVRDAAINNLTAFLSNGGITKLSAPLEDASGGIVMMADTEDEPETRHGQLPPVEMRRLWKGLFYCFWMSDKPLVQQRLATDLSEIILQITPQDEGDDDEEEQGLARDMAALDFIQGFWETIIREWVGIDRFRIDKYYMLLRRWINASFRLLARSSWNPLIVQRYLAIMVDPSTGPLTYENPRTSVSLAWHLADIWVDELNKVLGDEEILPAPVPTLLQPFTQLLTRTNNAQTPTRLLPAIYEPILRAALPLSDPSAARERSAKRRKTTSSSLEEKRAAVAHILERSTSGDDEERLGRDVLRSMMDEASKPDDVGVKDVNRRKVYAFVKDWGGVEEEDDNDEEEDDE</sequence>
<comment type="caution">
    <text evidence="1">The sequence shown here is derived from an EMBL/GenBank/DDBJ whole genome shotgun (WGS) entry which is preliminary data.</text>
</comment>
<gene>
    <name evidence="1" type="ORF">QFC21_005677</name>
</gene>
<dbReference type="Proteomes" id="UP001227268">
    <property type="component" value="Unassembled WGS sequence"/>
</dbReference>
<protein>
    <submittedName>
        <fullName evidence="1">Uncharacterized protein</fullName>
    </submittedName>
</protein>
<dbReference type="EMBL" id="JASBWT010000022">
    <property type="protein sequence ID" value="KAJ9095311.1"/>
    <property type="molecule type" value="Genomic_DNA"/>
</dbReference>
<keyword evidence="2" id="KW-1185">Reference proteome</keyword>
<evidence type="ECO:0000313" key="2">
    <source>
        <dbReference type="Proteomes" id="UP001227268"/>
    </source>
</evidence>
<proteinExistence type="predicted"/>
<accession>A0ACC2V8X1</accession>
<reference evidence="1" key="1">
    <citation type="submission" date="2023-04" db="EMBL/GenBank/DDBJ databases">
        <title>Draft Genome sequencing of Naganishia species isolated from polar environments using Oxford Nanopore Technology.</title>
        <authorList>
            <person name="Leo P."/>
            <person name="Venkateswaran K."/>
        </authorList>
    </citation>
    <scope>NUCLEOTIDE SEQUENCE</scope>
    <source>
        <strain evidence="1">MNA-CCFEE 5423</strain>
    </source>
</reference>
<evidence type="ECO:0000313" key="1">
    <source>
        <dbReference type="EMBL" id="KAJ9095311.1"/>
    </source>
</evidence>
<name>A0ACC2V8X1_9TREE</name>
<organism evidence="1 2">
    <name type="scientific">Naganishia friedmannii</name>
    <dbReference type="NCBI Taxonomy" id="89922"/>
    <lineage>
        <taxon>Eukaryota</taxon>
        <taxon>Fungi</taxon>
        <taxon>Dikarya</taxon>
        <taxon>Basidiomycota</taxon>
        <taxon>Agaricomycotina</taxon>
        <taxon>Tremellomycetes</taxon>
        <taxon>Filobasidiales</taxon>
        <taxon>Filobasidiaceae</taxon>
        <taxon>Naganishia</taxon>
    </lineage>
</organism>